<feature type="domain" description="Reverse transcriptase" evidence="1">
    <location>
        <begin position="125"/>
        <end position="394"/>
    </location>
</feature>
<dbReference type="SUPFAM" id="SSF56672">
    <property type="entry name" value="DNA/RNA polymerases"/>
    <property type="match status" value="1"/>
</dbReference>
<keyword evidence="3" id="KW-1185">Reference proteome</keyword>
<dbReference type="Pfam" id="PF00078">
    <property type="entry name" value="RVT_1"/>
    <property type="match status" value="1"/>
</dbReference>
<protein>
    <recommendedName>
        <fullName evidence="1">Reverse transcriptase domain-containing protein</fullName>
    </recommendedName>
</protein>
<dbReference type="PANTHER" id="PTHR19446">
    <property type="entry name" value="REVERSE TRANSCRIPTASES"/>
    <property type="match status" value="1"/>
</dbReference>
<dbReference type="Proteomes" id="UP000075714">
    <property type="component" value="Unassembled WGS sequence"/>
</dbReference>
<dbReference type="CDD" id="cd01650">
    <property type="entry name" value="RT_nLTR_like"/>
    <property type="match status" value="1"/>
</dbReference>
<name>A0A150H1Y5_GONPE</name>
<proteinExistence type="predicted"/>
<reference evidence="3" key="1">
    <citation type="journal article" date="2016" name="Nat. Commun.">
        <title>The Gonium pectorale genome demonstrates co-option of cell cycle regulation during the evolution of multicellularity.</title>
        <authorList>
            <person name="Hanschen E.R."/>
            <person name="Marriage T.N."/>
            <person name="Ferris P.J."/>
            <person name="Hamaji T."/>
            <person name="Toyoda A."/>
            <person name="Fujiyama A."/>
            <person name="Neme R."/>
            <person name="Noguchi H."/>
            <person name="Minakuchi Y."/>
            <person name="Suzuki M."/>
            <person name="Kawai-Toyooka H."/>
            <person name="Smith D.R."/>
            <person name="Sparks H."/>
            <person name="Anderson J."/>
            <person name="Bakaric R."/>
            <person name="Luria V."/>
            <person name="Karger A."/>
            <person name="Kirschner M.W."/>
            <person name="Durand P.M."/>
            <person name="Michod R.E."/>
            <person name="Nozaki H."/>
            <person name="Olson B.J."/>
        </authorList>
    </citation>
    <scope>NUCLEOTIDE SEQUENCE [LARGE SCALE GENOMIC DNA]</scope>
    <source>
        <strain evidence="3">NIES-2863</strain>
    </source>
</reference>
<evidence type="ECO:0000313" key="3">
    <source>
        <dbReference type="Proteomes" id="UP000075714"/>
    </source>
</evidence>
<evidence type="ECO:0000259" key="1">
    <source>
        <dbReference type="PROSITE" id="PS50878"/>
    </source>
</evidence>
<evidence type="ECO:0000313" key="2">
    <source>
        <dbReference type="EMBL" id="KXZ56111.1"/>
    </source>
</evidence>
<dbReference type="EMBL" id="LSYV01000003">
    <property type="protein sequence ID" value="KXZ56111.1"/>
    <property type="molecule type" value="Genomic_DNA"/>
</dbReference>
<dbReference type="AlphaFoldDB" id="A0A150H1Y5"/>
<dbReference type="InterPro" id="IPR000477">
    <property type="entry name" value="RT_dom"/>
</dbReference>
<comment type="caution">
    <text evidence="2">The sequence shown here is derived from an EMBL/GenBank/DDBJ whole genome shotgun (WGS) entry which is preliminary data.</text>
</comment>
<dbReference type="InterPro" id="IPR043502">
    <property type="entry name" value="DNA/RNA_pol_sf"/>
</dbReference>
<dbReference type="OrthoDB" id="536206at2759"/>
<dbReference type="STRING" id="33097.A0A150H1Y5"/>
<organism evidence="2 3">
    <name type="scientific">Gonium pectorale</name>
    <name type="common">Green alga</name>
    <dbReference type="NCBI Taxonomy" id="33097"/>
    <lineage>
        <taxon>Eukaryota</taxon>
        <taxon>Viridiplantae</taxon>
        <taxon>Chlorophyta</taxon>
        <taxon>core chlorophytes</taxon>
        <taxon>Chlorophyceae</taxon>
        <taxon>CS clade</taxon>
        <taxon>Chlamydomonadales</taxon>
        <taxon>Volvocaceae</taxon>
        <taxon>Gonium</taxon>
    </lineage>
</organism>
<sequence>MRHASAATGYPDVAALRDAAGRLVTDPARLPDVVAGFWESVCQPPPLPSPSERTAVLAALSVQSRLLPPERLEALGDPSVSVAEVDRALSQAKPGTSPGWDGIPVDLLRAFRAELAPALARLFSAIGNLKQPPAGFLKGVISVIFKGRGADRTAPGSYRPITLLCTDSRLLARVLANRLSPCLSTAIPLEQSAFLPGRSIGANTRFLRCLPHLLQQQQRSAIVAFLDFAKAYDTIDRSVLFALMERMGVGPGFLAWAQLLLMDTLAVASVNGYLSRVVRLHAGVRQGCPLAPLLYLFVAYALLCWLQERGVGVGLGGDASATRVTASQFADDTQVTLNSADEVPGFLELMAVFARASRQHLNPTKVKLLPVGRQPPVDGPAPPEADAVLDGVLAQTAKVVDRCLGPDDSGR</sequence>
<dbReference type="PROSITE" id="PS50878">
    <property type="entry name" value="RT_POL"/>
    <property type="match status" value="1"/>
</dbReference>
<gene>
    <name evidence="2" type="ORF">GPECTOR_2g993</name>
</gene>
<accession>A0A150H1Y5</accession>